<dbReference type="EMBL" id="BARU01011857">
    <property type="protein sequence ID" value="GAH34013.1"/>
    <property type="molecule type" value="Genomic_DNA"/>
</dbReference>
<dbReference type="GO" id="GO:0065002">
    <property type="term" value="P:intracellular protein transmembrane transport"/>
    <property type="evidence" value="ECO:0007669"/>
    <property type="project" value="TreeGrafter"/>
</dbReference>
<feature type="non-terminal residue" evidence="6">
    <location>
        <position position="1"/>
    </location>
</feature>
<name>X1GM13_9ZZZZ</name>
<feature type="transmembrane region" description="Helical" evidence="5">
    <location>
        <begin position="113"/>
        <end position="145"/>
    </location>
</feature>
<gene>
    <name evidence="6" type="ORF">S03H2_22115</name>
</gene>
<evidence type="ECO:0000256" key="1">
    <source>
        <dbReference type="ARBA" id="ARBA00004141"/>
    </source>
</evidence>
<dbReference type="PRINTS" id="PR01840">
    <property type="entry name" value="TATCFAMILY"/>
</dbReference>
<dbReference type="Pfam" id="PF00902">
    <property type="entry name" value="TatC"/>
    <property type="match status" value="1"/>
</dbReference>
<dbReference type="GO" id="GO:0043953">
    <property type="term" value="P:protein transport by the Tat complex"/>
    <property type="evidence" value="ECO:0007669"/>
    <property type="project" value="TreeGrafter"/>
</dbReference>
<dbReference type="GO" id="GO:0033281">
    <property type="term" value="C:TAT protein transport complex"/>
    <property type="evidence" value="ECO:0007669"/>
    <property type="project" value="TreeGrafter"/>
</dbReference>
<sequence>SFIFAEHIFKILILPAGDINLIFIEMTEMIGTYMRLSLASGIVLAMPYLVYQFLMFVSPALTRREKKYVYLILPWITLMFAAGVAFAYFILIPPATKFLLTWGSSIATPQIKIGNYIAIVARLLVAVGAVFETPVIIAFLAKLGIVKPKMLSSKRRYAIVAAFILAAIITPTFDPVNQSLVALPLIVLYEMSIWLAKLVQPKEARVTTPEPSP</sequence>
<evidence type="ECO:0000256" key="2">
    <source>
        <dbReference type="ARBA" id="ARBA00022692"/>
    </source>
</evidence>
<accession>X1GM13</accession>
<feature type="transmembrane region" description="Helical" evidence="5">
    <location>
        <begin position="69"/>
        <end position="93"/>
    </location>
</feature>
<dbReference type="NCBIfam" id="TIGR00945">
    <property type="entry name" value="tatC"/>
    <property type="match status" value="1"/>
</dbReference>
<evidence type="ECO:0000256" key="5">
    <source>
        <dbReference type="SAM" id="Phobius"/>
    </source>
</evidence>
<dbReference type="InterPro" id="IPR002033">
    <property type="entry name" value="TatC"/>
</dbReference>
<feature type="transmembrane region" description="Helical" evidence="5">
    <location>
        <begin position="179"/>
        <end position="196"/>
    </location>
</feature>
<dbReference type="GO" id="GO:0009977">
    <property type="term" value="F:proton motive force dependent protein transmembrane transporter activity"/>
    <property type="evidence" value="ECO:0007669"/>
    <property type="project" value="TreeGrafter"/>
</dbReference>
<dbReference type="PANTHER" id="PTHR30371">
    <property type="entry name" value="SEC-INDEPENDENT PROTEIN TRANSLOCASE PROTEIN TATC"/>
    <property type="match status" value="1"/>
</dbReference>
<protein>
    <recommendedName>
        <fullName evidence="7">Twin-arginine translocase subunit TatC</fullName>
    </recommendedName>
</protein>
<evidence type="ECO:0000256" key="4">
    <source>
        <dbReference type="ARBA" id="ARBA00023136"/>
    </source>
</evidence>
<reference evidence="6" key="1">
    <citation type="journal article" date="2014" name="Front. Microbiol.">
        <title>High frequency of phylogenetically diverse reductive dehalogenase-homologous genes in deep subseafloor sedimentary metagenomes.</title>
        <authorList>
            <person name="Kawai M."/>
            <person name="Futagami T."/>
            <person name="Toyoda A."/>
            <person name="Takaki Y."/>
            <person name="Nishi S."/>
            <person name="Hori S."/>
            <person name="Arai W."/>
            <person name="Tsubouchi T."/>
            <person name="Morono Y."/>
            <person name="Uchiyama I."/>
            <person name="Ito T."/>
            <person name="Fujiyama A."/>
            <person name="Inagaki F."/>
            <person name="Takami H."/>
        </authorList>
    </citation>
    <scope>NUCLEOTIDE SEQUENCE</scope>
    <source>
        <strain evidence="6">Expedition CK06-06</strain>
    </source>
</reference>
<evidence type="ECO:0000256" key="3">
    <source>
        <dbReference type="ARBA" id="ARBA00022989"/>
    </source>
</evidence>
<keyword evidence="3 5" id="KW-1133">Transmembrane helix</keyword>
<evidence type="ECO:0000313" key="6">
    <source>
        <dbReference type="EMBL" id="GAH34013.1"/>
    </source>
</evidence>
<keyword evidence="2 5" id="KW-0812">Transmembrane</keyword>
<evidence type="ECO:0008006" key="7">
    <source>
        <dbReference type="Google" id="ProtNLM"/>
    </source>
</evidence>
<feature type="transmembrane region" description="Helical" evidence="5">
    <location>
        <begin position="157"/>
        <end position="173"/>
    </location>
</feature>
<comment type="caution">
    <text evidence="6">The sequence shown here is derived from an EMBL/GenBank/DDBJ whole genome shotgun (WGS) entry which is preliminary data.</text>
</comment>
<feature type="transmembrane region" description="Helical" evidence="5">
    <location>
        <begin position="36"/>
        <end position="57"/>
    </location>
</feature>
<proteinExistence type="inferred from homology"/>
<organism evidence="6">
    <name type="scientific">marine sediment metagenome</name>
    <dbReference type="NCBI Taxonomy" id="412755"/>
    <lineage>
        <taxon>unclassified sequences</taxon>
        <taxon>metagenomes</taxon>
        <taxon>ecological metagenomes</taxon>
    </lineage>
</organism>
<dbReference type="PANTHER" id="PTHR30371:SF0">
    <property type="entry name" value="SEC-INDEPENDENT PROTEIN TRANSLOCASE PROTEIN TATC, CHLOROPLASTIC-RELATED"/>
    <property type="match status" value="1"/>
</dbReference>
<dbReference type="HAMAP" id="MF_00902">
    <property type="entry name" value="TatC"/>
    <property type="match status" value="1"/>
</dbReference>
<keyword evidence="4 5" id="KW-0472">Membrane</keyword>
<dbReference type="AlphaFoldDB" id="X1GM13"/>
<comment type="subcellular location">
    <subcellularLocation>
        <location evidence="1">Membrane</location>
        <topology evidence="1">Multi-pass membrane protein</topology>
    </subcellularLocation>
</comment>